<proteinExistence type="predicted"/>
<evidence type="ECO:0000313" key="2">
    <source>
        <dbReference type="EMBL" id="NEN21936.1"/>
    </source>
</evidence>
<dbReference type="Proteomes" id="UP000486602">
    <property type="component" value="Unassembled WGS sequence"/>
</dbReference>
<gene>
    <name evidence="2" type="ORF">G3O08_00265</name>
</gene>
<dbReference type="AlphaFoldDB" id="A0A7K3WJY0"/>
<dbReference type="NCBIfam" id="TIGR04183">
    <property type="entry name" value="Por_Secre_tail"/>
    <property type="match status" value="1"/>
</dbReference>
<organism evidence="2 3">
    <name type="scientific">Cryomorpha ignava</name>
    <dbReference type="NCBI Taxonomy" id="101383"/>
    <lineage>
        <taxon>Bacteria</taxon>
        <taxon>Pseudomonadati</taxon>
        <taxon>Bacteroidota</taxon>
        <taxon>Flavobacteriia</taxon>
        <taxon>Flavobacteriales</taxon>
        <taxon>Cryomorphaceae</taxon>
        <taxon>Cryomorpha</taxon>
    </lineage>
</organism>
<dbReference type="InterPro" id="IPR026444">
    <property type="entry name" value="Secre_tail"/>
</dbReference>
<dbReference type="EMBL" id="JAAGVY010000001">
    <property type="protein sequence ID" value="NEN21936.1"/>
    <property type="molecule type" value="Genomic_DNA"/>
</dbReference>
<reference evidence="2 3" key="1">
    <citation type="submission" date="2020-02" db="EMBL/GenBank/DDBJ databases">
        <title>Out from the shadows clarifying the taxonomy of the family Cryomorphaceae and related taxa by utilizing the GTDB taxonomic framework.</title>
        <authorList>
            <person name="Bowman J.P."/>
        </authorList>
    </citation>
    <scope>NUCLEOTIDE SEQUENCE [LARGE SCALE GENOMIC DNA]</scope>
    <source>
        <strain evidence="2 3">QSSC 1-22</strain>
    </source>
</reference>
<keyword evidence="3" id="KW-1185">Reference proteome</keyword>
<dbReference type="NCBIfam" id="NF038133">
    <property type="entry name" value="choice_anch_L"/>
    <property type="match status" value="1"/>
</dbReference>
<evidence type="ECO:0000313" key="3">
    <source>
        <dbReference type="Proteomes" id="UP000486602"/>
    </source>
</evidence>
<protein>
    <submittedName>
        <fullName evidence="2">T9SS type A sorting domain-containing protein</fullName>
    </submittedName>
</protein>
<accession>A0A7K3WJY0</accession>
<keyword evidence="1" id="KW-0732">Signal</keyword>
<dbReference type="InterPro" id="IPR049804">
    <property type="entry name" value="Choice_anch_L"/>
</dbReference>
<sequence length="433" mass="47092">MKPIPIGKKPETYIYYINNQSEDANGITIPGFTVPLIATMPLIIGDAYTLKIGICDTGDPYFDSSVFINSQSVNSTYDCPLLSANIGDACESTGSGTSLVTADCACATVTQTPDIVVNASFDNLPYFAEDTIHLNVNTFNFSSSVYPDYEINIYTSLVEEFNPATSTLQATLSADELAALESVEANFAITDFNYPVSSLPYFVIVDIPAAPGEIVVENNRAILSFTFEDNNSVCVSLTPQYSEMTLLSGQTSFDFSYKTYNPGPNYLTESPVNLYWFEDSIYNESDILISEYQGPGMNIGGSLIVNILLNIPQPTTQNPYYVLVVPQPIVVGGSSADYAVAKIQFSTLSTKSIDKTDWTAWFDENKNLIIQPGNDANGVYTFSLFDQLGREVVKRNAKSGSQTTATQGLSSGVYMLQIETGSQLISAKLALIQ</sequence>
<dbReference type="RefSeq" id="WP_163282661.1">
    <property type="nucleotide sequence ID" value="NZ_JAAGVY010000001.1"/>
</dbReference>
<comment type="caution">
    <text evidence="2">The sequence shown here is derived from an EMBL/GenBank/DDBJ whole genome shotgun (WGS) entry which is preliminary data.</text>
</comment>
<name>A0A7K3WJY0_9FLAO</name>
<evidence type="ECO:0000256" key="1">
    <source>
        <dbReference type="ARBA" id="ARBA00022729"/>
    </source>
</evidence>